<dbReference type="InterPro" id="IPR002401">
    <property type="entry name" value="Cyt_P450_E_grp-I"/>
</dbReference>
<evidence type="ECO:0000313" key="15">
    <source>
        <dbReference type="EMBL" id="EGO29537.1"/>
    </source>
</evidence>
<dbReference type="InterPro" id="IPR036396">
    <property type="entry name" value="Cyt_P450_sf"/>
</dbReference>
<proteinExistence type="inferred from homology"/>
<dbReference type="EMBL" id="GL945429">
    <property type="protein sequence ID" value="EGO29537.1"/>
    <property type="molecule type" value="Genomic_DNA"/>
</dbReference>
<comment type="pathway">
    <text evidence="3">Secondary metabolite biosynthesis; terpenoid biosynthesis.</text>
</comment>
<dbReference type="OrthoDB" id="1470350at2759"/>
<evidence type="ECO:0000256" key="11">
    <source>
        <dbReference type="ARBA" id="ARBA00023033"/>
    </source>
</evidence>
<evidence type="ECO:0000256" key="13">
    <source>
        <dbReference type="PIRSR" id="PIRSR602401-1"/>
    </source>
</evidence>
<dbReference type="GeneID" id="18814206"/>
<evidence type="ECO:0000256" key="2">
    <source>
        <dbReference type="ARBA" id="ARBA00004370"/>
    </source>
</evidence>
<dbReference type="GO" id="GO:0016020">
    <property type="term" value="C:membrane"/>
    <property type="evidence" value="ECO:0007669"/>
    <property type="project" value="UniProtKB-SubCell"/>
</dbReference>
<dbReference type="AlphaFoldDB" id="F8NII9"/>
<dbReference type="InterPro" id="IPR050121">
    <property type="entry name" value="Cytochrome_P450_monoxygenase"/>
</dbReference>
<dbReference type="InterPro" id="IPR017972">
    <property type="entry name" value="Cyt_P450_CS"/>
</dbReference>
<evidence type="ECO:0000256" key="3">
    <source>
        <dbReference type="ARBA" id="ARBA00004721"/>
    </source>
</evidence>
<keyword evidence="8" id="KW-1133">Transmembrane helix</keyword>
<evidence type="ECO:0000256" key="4">
    <source>
        <dbReference type="ARBA" id="ARBA00010617"/>
    </source>
</evidence>
<dbReference type="KEGG" id="sla:SERLADRAFT_433524"/>
<dbReference type="RefSeq" id="XP_007313779.1">
    <property type="nucleotide sequence ID" value="XM_007313717.1"/>
</dbReference>
<evidence type="ECO:0000256" key="12">
    <source>
        <dbReference type="ARBA" id="ARBA00023136"/>
    </source>
</evidence>
<evidence type="ECO:0000256" key="9">
    <source>
        <dbReference type="ARBA" id="ARBA00023002"/>
    </source>
</evidence>
<keyword evidence="10 13" id="KW-0408">Iron</keyword>
<name>F8NII9_SERL9</name>
<feature type="binding site" description="axial binding residue" evidence="13">
    <location>
        <position position="402"/>
    </location>
    <ligand>
        <name>heme</name>
        <dbReference type="ChEBI" id="CHEBI:30413"/>
    </ligand>
    <ligandPart>
        <name>Fe</name>
        <dbReference type="ChEBI" id="CHEBI:18248"/>
    </ligandPart>
</feature>
<evidence type="ECO:0000256" key="10">
    <source>
        <dbReference type="ARBA" id="ARBA00023004"/>
    </source>
</evidence>
<evidence type="ECO:0000256" key="7">
    <source>
        <dbReference type="ARBA" id="ARBA00022723"/>
    </source>
</evidence>
<evidence type="ECO:0000256" key="5">
    <source>
        <dbReference type="ARBA" id="ARBA00022617"/>
    </source>
</evidence>
<dbReference type="PANTHER" id="PTHR24305">
    <property type="entry name" value="CYTOCHROME P450"/>
    <property type="match status" value="1"/>
</dbReference>
<dbReference type="Pfam" id="PF00067">
    <property type="entry name" value="p450"/>
    <property type="match status" value="1"/>
</dbReference>
<accession>F8NII9</accession>
<keyword evidence="5 13" id="KW-0349">Heme</keyword>
<dbReference type="GO" id="GO:0020037">
    <property type="term" value="F:heme binding"/>
    <property type="evidence" value="ECO:0007669"/>
    <property type="project" value="InterPro"/>
</dbReference>
<evidence type="ECO:0000256" key="14">
    <source>
        <dbReference type="RuleBase" id="RU000461"/>
    </source>
</evidence>
<comment type="subcellular location">
    <subcellularLocation>
        <location evidence="2">Membrane</location>
    </subcellularLocation>
</comment>
<evidence type="ECO:0008006" key="17">
    <source>
        <dbReference type="Google" id="ProtNLM"/>
    </source>
</evidence>
<keyword evidence="6" id="KW-0812">Transmembrane</keyword>
<dbReference type="Proteomes" id="UP000008064">
    <property type="component" value="Unassembled WGS sequence"/>
</dbReference>
<keyword evidence="12" id="KW-0472">Membrane</keyword>
<comment type="similarity">
    <text evidence="4 14">Belongs to the cytochrome P450 family.</text>
</comment>
<keyword evidence="11 14" id="KW-0503">Monooxygenase</keyword>
<sequence>MEAIKAVTSDRIVFRKDAVTYEPLNIYGKNIVGTDQGEWKRHRTVAAPAFSEANNALVWAETIRIMSDWFNQLDTAQRAEKSASNSLSSDLTVEMVAPMTQITLLITSVAGFGRQVSWDDDSSDVPAPGYALTFRSAMIAAVENVMFRMLPPDWFTSFSSVVKVPYLSARILQARQAFDELGSYMLELVSSARASVTEGRSSASRAALLHNLVEANMSPEGDSKCLSDSEVLSNTFVFLLAGHETSAHTLSFAISLLALYPEAQGKIYEEVRKIWPEGDTIGGSTSSYKDFPQLPYTLAFFRETLRLFPPVIRLPRDVHTDVMLPAQRLNAGAKGSVTPGESFSVAVPAGSIVVIDIWALHMNPLYWGDDVEDFKPARFIDSDTYRWPRDAFLAFSGGPRSCIGQRFALTESICILASLVHRYEVLIPENLMHKPFEEQREAMLNWTPGLTLVPTNANVRLRRRT</sequence>
<dbReference type="Gene3D" id="1.10.630.10">
    <property type="entry name" value="Cytochrome P450"/>
    <property type="match status" value="1"/>
</dbReference>
<gene>
    <name evidence="15" type="ORF">SERLADRAFT_433524</name>
</gene>
<dbReference type="PRINTS" id="PR00385">
    <property type="entry name" value="P450"/>
</dbReference>
<dbReference type="GO" id="GO:0016705">
    <property type="term" value="F:oxidoreductase activity, acting on paired donors, with incorporation or reduction of molecular oxygen"/>
    <property type="evidence" value="ECO:0007669"/>
    <property type="project" value="InterPro"/>
</dbReference>
<dbReference type="GO" id="GO:0004497">
    <property type="term" value="F:monooxygenase activity"/>
    <property type="evidence" value="ECO:0007669"/>
    <property type="project" value="UniProtKB-KW"/>
</dbReference>
<dbReference type="PANTHER" id="PTHR24305:SF166">
    <property type="entry name" value="CYTOCHROME P450 12A4, MITOCHONDRIAL-RELATED"/>
    <property type="match status" value="1"/>
</dbReference>
<protein>
    <recommendedName>
        <fullName evidence="17">Cytochrome P450</fullName>
    </recommendedName>
</protein>
<evidence type="ECO:0000256" key="1">
    <source>
        <dbReference type="ARBA" id="ARBA00001971"/>
    </source>
</evidence>
<dbReference type="PRINTS" id="PR00463">
    <property type="entry name" value="EP450I"/>
</dbReference>
<reference evidence="16" key="1">
    <citation type="journal article" date="2011" name="Science">
        <title>The plant cell wall-decomposing machinery underlies the functional diversity of forest fungi.</title>
        <authorList>
            <person name="Eastwood D.C."/>
            <person name="Floudas D."/>
            <person name="Binder M."/>
            <person name="Majcherczyk A."/>
            <person name="Schneider P."/>
            <person name="Aerts A."/>
            <person name="Asiegbu F.O."/>
            <person name="Baker S.E."/>
            <person name="Barry K."/>
            <person name="Bendiksby M."/>
            <person name="Blumentritt M."/>
            <person name="Coutinho P.M."/>
            <person name="Cullen D."/>
            <person name="de Vries R.P."/>
            <person name="Gathman A."/>
            <person name="Goodell B."/>
            <person name="Henrissat B."/>
            <person name="Ihrmark K."/>
            <person name="Kauserud H."/>
            <person name="Kohler A."/>
            <person name="LaButti K."/>
            <person name="Lapidus A."/>
            <person name="Lavin J.L."/>
            <person name="Lee Y.-H."/>
            <person name="Lindquist E."/>
            <person name="Lilly W."/>
            <person name="Lucas S."/>
            <person name="Morin E."/>
            <person name="Murat C."/>
            <person name="Oguiza J.A."/>
            <person name="Park J."/>
            <person name="Pisabarro A.G."/>
            <person name="Riley R."/>
            <person name="Rosling A."/>
            <person name="Salamov A."/>
            <person name="Schmidt O."/>
            <person name="Schmutz J."/>
            <person name="Skrede I."/>
            <person name="Stenlid J."/>
            <person name="Wiebenga A."/>
            <person name="Xie X."/>
            <person name="Kuees U."/>
            <person name="Hibbett D.S."/>
            <person name="Hoffmeister D."/>
            <person name="Hoegberg N."/>
            <person name="Martin F."/>
            <person name="Grigoriev I.V."/>
            <person name="Watkinson S.C."/>
        </authorList>
    </citation>
    <scope>NUCLEOTIDE SEQUENCE [LARGE SCALE GENOMIC DNA]</scope>
    <source>
        <strain evidence="16">S7.9</strain>
    </source>
</reference>
<evidence type="ECO:0000313" key="16">
    <source>
        <dbReference type="Proteomes" id="UP000008064"/>
    </source>
</evidence>
<dbReference type="GO" id="GO:0005506">
    <property type="term" value="F:iron ion binding"/>
    <property type="evidence" value="ECO:0007669"/>
    <property type="project" value="InterPro"/>
</dbReference>
<keyword evidence="7 13" id="KW-0479">Metal-binding</keyword>
<dbReference type="HOGENOM" id="CLU_001570_25_0_1"/>
<evidence type="ECO:0000256" key="8">
    <source>
        <dbReference type="ARBA" id="ARBA00022989"/>
    </source>
</evidence>
<evidence type="ECO:0000256" key="6">
    <source>
        <dbReference type="ARBA" id="ARBA00022692"/>
    </source>
</evidence>
<dbReference type="InterPro" id="IPR001128">
    <property type="entry name" value="Cyt_P450"/>
</dbReference>
<comment type="cofactor">
    <cofactor evidence="1 13">
        <name>heme</name>
        <dbReference type="ChEBI" id="CHEBI:30413"/>
    </cofactor>
</comment>
<organism evidence="16">
    <name type="scientific">Serpula lacrymans var. lacrymans (strain S7.9)</name>
    <name type="common">Dry rot fungus</name>
    <dbReference type="NCBI Taxonomy" id="578457"/>
    <lineage>
        <taxon>Eukaryota</taxon>
        <taxon>Fungi</taxon>
        <taxon>Dikarya</taxon>
        <taxon>Basidiomycota</taxon>
        <taxon>Agaricomycotina</taxon>
        <taxon>Agaricomycetes</taxon>
        <taxon>Agaricomycetidae</taxon>
        <taxon>Boletales</taxon>
        <taxon>Coniophorineae</taxon>
        <taxon>Serpulaceae</taxon>
        <taxon>Serpula</taxon>
    </lineage>
</organism>
<dbReference type="SUPFAM" id="SSF48264">
    <property type="entry name" value="Cytochrome P450"/>
    <property type="match status" value="1"/>
</dbReference>
<dbReference type="PROSITE" id="PS00086">
    <property type="entry name" value="CYTOCHROME_P450"/>
    <property type="match status" value="1"/>
</dbReference>
<keyword evidence="9 14" id="KW-0560">Oxidoreductase</keyword>